<sequence>MLRLVFLFTTTALLVAATPTEGQDKAMYPLPSGERVAAKHAG</sequence>
<accession>A0A517XTF4</accession>
<evidence type="ECO:0000256" key="1">
    <source>
        <dbReference type="SAM" id="MobiDB-lite"/>
    </source>
</evidence>
<keyword evidence="3" id="KW-1185">Reference proteome</keyword>
<dbReference type="EMBL" id="CP036273">
    <property type="protein sequence ID" value="QDU20775.1"/>
    <property type="molecule type" value="Genomic_DNA"/>
</dbReference>
<evidence type="ECO:0000313" key="2">
    <source>
        <dbReference type="EMBL" id="QDU20775.1"/>
    </source>
</evidence>
<gene>
    <name evidence="2" type="ORF">ETAA1_27350</name>
</gene>
<evidence type="ECO:0000313" key="3">
    <source>
        <dbReference type="Proteomes" id="UP000319576"/>
    </source>
</evidence>
<organism evidence="2 3">
    <name type="scientific">Urbifossiella limnaea</name>
    <dbReference type="NCBI Taxonomy" id="2528023"/>
    <lineage>
        <taxon>Bacteria</taxon>
        <taxon>Pseudomonadati</taxon>
        <taxon>Planctomycetota</taxon>
        <taxon>Planctomycetia</taxon>
        <taxon>Gemmatales</taxon>
        <taxon>Gemmataceae</taxon>
        <taxon>Urbifossiella</taxon>
    </lineage>
</organism>
<feature type="region of interest" description="Disordered" evidence="1">
    <location>
        <begin position="23"/>
        <end position="42"/>
    </location>
</feature>
<reference evidence="2 3" key="1">
    <citation type="submission" date="2019-02" db="EMBL/GenBank/DDBJ databases">
        <title>Deep-cultivation of Planctomycetes and their phenomic and genomic characterization uncovers novel biology.</title>
        <authorList>
            <person name="Wiegand S."/>
            <person name="Jogler M."/>
            <person name="Boedeker C."/>
            <person name="Pinto D."/>
            <person name="Vollmers J."/>
            <person name="Rivas-Marin E."/>
            <person name="Kohn T."/>
            <person name="Peeters S.H."/>
            <person name="Heuer A."/>
            <person name="Rast P."/>
            <person name="Oberbeckmann S."/>
            <person name="Bunk B."/>
            <person name="Jeske O."/>
            <person name="Meyerdierks A."/>
            <person name="Storesund J.E."/>
            <person name="Kallscheuer N."/>
            <person name="Luecker S."/>
            <person name="Lage O.M."/>
            <person name="Pohl T."/>
            <person name="Merkel B.J."/>
            <person name="Hornburger P."/>
            <person name="Mueller R.-W."/>
            <person name="Bruemmer F."/>
            <person name="Labrenz M."/>
            <person name="Spormann A.M."/>
            <person name="Op den Camp H."/>
            <person name="Overmann J."/>
            <person name="Amann R."/>
            <person name="Jetten M.S.M."/>
            <person name="Mascher T."/>
            <person name="Medema M.H."/>
            <person name="Devos D.P."/>
            <person name="Kaster A.-K."/>
            <person name="Ovreas L."/>
            <person name="Rohde M."/>
            <person name="Galperin M.Y."/>
            <person name="Jogler C."/>
        </authorList>
    </citation>
    <scope>NUCLEOTIDE SEQUENCE [LARGE SCALE GENOMIC DNA]</scope>
    <source>
        <strain evidence="2 3">ETA_A1</strain>
    </source>
</reference>
<dbReference type="RefSeq" id="WP_261342015.1">
    <property type="nucleotide sequence ID" value="NZ_CP036273.1"/>
</dbReference>
<protein>
    <submittedName>
        <fullName evidence="2">Uncharacterized protein</fullName>
    </submittedName>
</protein>
<name>A0A517XTF4_9BACT</name>
<dbReference type="AlphaFoldDB" id="A0A517XTF4"/>
<dbReference type="KEGG" id="uli:ETAA1_27350"/>
<dbReference type="Proteomes" id="UP000319576">
    <property type="component" value="Chromosome"/>
</dbReference>
<proteinExistence type="predicted"/>